<dbReference type="Gene3D" id="3.40.50.2300">
    <property type="match status" value="1"/>
</dbReference>
<dbReference type="InterPro" id="IPR036196">
    <property type="entry name" value="Ptyr_pPase_sf"/>
</dbReference>
<evidence type="ECO:0000259" key="2">
    <source>
        <dbReference type="SMART" id="SM00226"/>
    </source>
</evidence>
<dbReference type="EMBL" id="BAAANV010000003">
    <property type="protein sequence ID" value="GAA1530428.1"/>
    <property type="molecule type" value="Genomic_DNA"/>
</dbReference>
<dbReference type="PANTHER" id="PTHR43428">
    <property type="entry name" value="ARSENATE REDUCTASE"/>
    <property type="match status" value="1"/>
</dbReference>
<dbReference type="SMART" id="SM00226">
    <property type="entry name" value="LMWPc"/>
    <property type="match status" value="1"/>
</dbReference>
<dbReference type="Pfam" id="PF01451">
    <property type="entry name" value="LMWPc"/>
    <property type="match status" value="1"/>
</dbReference>
<protein>
    <submittedName>
        <fullName evidence="3">Low molecular weight phosphatase family protein</fullName>
    </submittedName>
</protein>
<name>A0ABN2B0G5_9MICO</name>
<evidence type="ECO:0000313" key="3">
    <source>
        <dbReference type="EMBL" id="GAA1530428.1"/>
    </source>
</evidence>
<evidence type="ECO:0000256" key="1">
    <source>
        <dbReference type="ARBA" id="ARBA00022849"/>
    </source>
</evidence>
<dbReference type="Proteomes" id="UP001501288">
    <property type="component" value="Unassembled WGS sequence"/>
</dbReference>
<keyword evidence="1" id="KW-0059">Arsenical resistance</keyword>
<dbReference type="InterPro" id="IPR023485">
    <property type="entry name" value="Ptyr_pPase"/>
</dbReference>
<reference evidence="3 4" key="1">
    <citation type="journal article" date="2019" name="Int. J. Syst. Evol. Microbiol.">
        <title>The Global Catalogue of Microorganisms (GCM) 10K type strain sequencing project: providing services to taxonomists for standard genome sequencing and annotation.</title>
        <authorList>
            <consortium name="The Broad Institute Genomics Platform"/>
            <consortium name="The Broad Institute Genome Sequencing Center for Infectious Disease"/>
            <person name="Wu L."/>
            <person name="Ma J."/>
        </authorList>
    </citation>
    <scope>NUCLEOTIDE SEQUENCE [LARGE SCALE GENOMIC DNA]</scope>
    <source>
        <strain evidence="3 4">JCM 14588</strain>
    </source>
</reference>
<gene>
    <name evidence="3" type="ORF">GCM10009762_01070</name>
</gene>
<organism evidence="3 4">
    <name type="scientific">Dermacoccus barathri</name>
    <dbReference type="NCBI Taxonomy" id="322601"/>
    <lineage>
        <taxon>Bacteria</taxon>
        <taxon>Bacillati</taxon>
        <taxon>Actinomycetota</taxon>
        <taxon>Actinomycetes</taxon>
        <taxon>Micrococcales</taxon>
        <taxon>Dermacoccaceae</taxon>
        <taxon>Dermacoccus</taxon>
    </lineage>
</organism>
<proteinExistence type="predicted"/>
<accession>A0ABN2B0G5</accession>
<evidence type="ECO:0000313" key="4">
    <source>
        <dbReference type="Proteomes" id="UP001501288"/>
    </source>
</evidence>
<comment type="caution">
    <text evidence="3">The sequence shown here is derived from an EMBL/GenBank/DDBJ whole genome shotgun (WGS) entry which is preliminary data.</text>
</comment>
<dbReference type="PANTHER" id="PTHR43428:SF1">
    <property type="entry name" value="ARSENATE REDUCTASE"/>
    <property type="match status" value="1"/>
</dbReference>
<feature type="domain" description="Phosphotyrosine protein phosphatase I" evidence="2">
    <location>
        <begin position="6"/>
        <end position="136"/>
    </location>
</feature>
<dbReference type="SUPFAM" id="SSF52788">
    <property type="entry name" value="Phosphotyrosine protein phosphatases I"/>
    <property type="match status" value="1"/>
</dbReference>
<keyword evidence="4" id="KW-1185">Reference proteome</keyword>
<sequence length="148" mass="15931">MSEPRPSALFVCVKNAGKSQMAAALTRLHAGDSVEVHSAGTHPGSKLNEESRAAVEEAGATFEGEHPKAIDVDLLRRADRVVVIGGEAQVEPVEGMRTDIERWTTDEPSLRGIEGVERMRLVRDDIDARVRALVADLIADPQGVRGPS</sequence>
<dbReference type="RefSeq" id="WP_346029323.1">
    <property type="nucleotide sequence ID" value="NZ_BAAANV010000003.1"/>
</dbReference>